<dbReference type="InterPro" id="IPR058593">
    <property type="entry name" value="ARB_07466-like_C"/>
</dbReference>
<proteinExistence type="predicted"/>
<keyword evidence="4" id="KW-1185">Reference proteome</keyword>
<name>A0ABW4QAE3_9MICC</name>
<feature type="region of interest" description="Disordered" evidence="1">
    <location>
        <begin position="108"/>
        <end position="134"/>
    </location>
</feature>
<sequence>MIASDEISGRRRRPRWVALGVLLLGVAGSVLVFLGPGLAGGLRLEGSSLLGAPECTVETSEGDVGLDRDEAKVATTAVALRLRGLETPDTTGIDDAVIQRLIDGPADDAGPSLSCRGSAASDLEEEELTDSGLTSRAEQVRVAMTEVFGDQSLGGFAPGGVGQGHGGESTHYDGRAIDIFFRPVTEDNRRQGWILSHWLVAHADELDIQYVIFDDEFWSAHLSRGGWHYYEAPAPGNEILRHLDHVHVDVIGGGDG</sequence>
<protein>
    <recommendedName>
        <fullName evidence="2">ARB-07466-like C-terminal domain-containing protein</fullName>
    </recommendedName>
</protein>
<reference evidence="4" key="1">
    <citation type="journal article" date="2019" name="Int. J. Syst. Evol. Microbiol.">
        <title>The Global Catalogue of Microorganisms (GCM) 10K type strain sequencing project: providing services to taxonomists for standard genome sequencing and annotation.</title>
        <authorList>
            <consortium name="The Broad Institute Genomics Platform"/>
            <consortium name="The Broad Institute Genome Sequencing Center for Infectious Disease"/>
            <person name="Wu L."/>
            <person name="Ma J."/>
        </authorList>
    </citation>
    <scope>NUCLEOTIDE SEQUENCE [LARGE SCALE GENOMIC DNA]</scope>
    <source>
        <strain evidence="4">JCM 11496</strain>
    </source>
</reference>
<comment type="caution">
    <text evidence="3">The sequence shown here is derived from an EMBL/GenBank/DDBJ whole genome shotgun (WGS) entry which is preliminary data.</text>
</comment>
<evidence type="ECO:0000313" key="4">
    <source>
        <dbReference type="Proteomes" id="UP001597307"/>
    </source>
</evidence>
<organism evidence="3 4">
    <name type="scientific">Arthrobacter flavus</name>
    <dbReference type="NCBI Taxonomy" id="95172"/>
    <lineage>
        <taxon>Bacteria</taxon>
        <taxon>Bacillati</taxon>
        <taxon>Actinomycetota</taxon>
        <taxon>Actinomycetes</taxon>
        <taxon>Micrococcales</taxon>
        <taxon>Micrococcaceae</taxon>
        <taxon>Arthrobacter</taxon>
    </lineage>
</organism>
<evidence type="ECO:0000313" key="3">
    <source>
        <dbReference type="EMBL" id="MFD1847594.1"/>
    </source>
</evidence>
<evidence type="ECO:0000259" key="2">
    <source>
        <dbReference type="Pfam" id="PF26571"/>
    </source>
</evidence>
<gene>
    <name evidence="3" type="ORF">ACFSFX_13450</name>
</gene>
<dbReference type="EMBL" id="JBHUGA010000058">
    <property type="protein sequence ID" value="MFD1847594.1"/>
    <property type="molecule type" value="Genomic_DNA"/>
</dbReference>
<feature type="domain" description="ARB-07466-like C-terminal" evidence="2">
    <location>
        <begin position="130"/>
        <end position="232"/>
    </location>
</feature>
<evidence type="ECO:0000256" key="1">
    <source>
        <dbReference type="SAM" id="MobiDB-lite"/>
    </source>
</evidence>
<dbReference type="Pfam" id="PF26571">
    <property type="entry name" value="VldE"/>
    <property type="match status" value="1"/>
</dbReference>
<accession>A0ABW4QAE3</accession>
<dbReference type="Proteomes" id="UP001597307">
    <property type="component" value="Unassembled WGS sequence"/>
</dbReference>
<dbReference type="RefSeq" id="WP_343882244.1">
    <property type="nucleotide sequence ID" value="NZ_BAAAIJ010000063.1"/>
</dbReference>